<dbReference type="InterPro" id="IPR036291">
    <property type="entry name" value="NAD(P)-bd_dom_sf"/>
</dbReference>
<feature type="domain" description="Saccharopine dehydrogenase NADP binding" evidence="1">
    <location>
        <begin position="8"/>
        <end position="119"/>
    </location>
</feature>
<dbReference type="Proteomes" id="UP000610558">
    <property type="component" value="Unassembled WGS sequence"/>
</dbReference>
<comment type="caution">
    <text evidence="2">The sequence shown here is derived from an EMBL/GenBank/DDBJ whole genome shotgun (WGS) entry which is preliminary data.</text>
</comment>
<gene>
    <name evidence="2" type="ORF">IB286_09645</name>
</gene>
<sequence>MTNTKSRILLLGATGKTGQLILEQLIAKQARPVLVGRNPETLKALAERYGNLDIAIADAQDPDSLRAIIRAGDVLVSTVGPFETLGKIPLAVAVEQGAHYLDTSGEPDFTDYVYETYEQQLEGSSQVIITSCGFDFVPGQVVAGELLAQYGEKVDTLNVIYSTADGRFANLTTGTLNTFAKAITEQGTFYNNGEFYKGYFGAKSYPIRGSAVILEKFAKVSLTFCFLLKISKIRF</sequence>
<evidence type="ECO:0000313" key="2">
    <source>
        <dbReference type="EMBL" id="MBD2859270.1"/>
    </source>
</evidence>
<dbReference type="PANTHER" id="PTHR43781:SF1">
    <property type="entry name" value="SACCHAROPINE DEHYDROGENASE"/>
    <property type="match status" value="1"/>
</dbReference>
<proteinExistence type="predicted"/>
<evidence type="ECO:0000313" key="3">
    <source>
        <dbReference type="Proteomes" id="UP000610558"/>
    </source>
</evidence>
<dbReference type="PANTHER" id="PTHR43781">
    <property type="entry name" value="SACCHAROPINE DEHYDROGENASE"/>
    <property type="match status" value="1"/>
</dbReference>
<name>A0A927C4G9_9GAMM</name>
<reference evidence="2" key="1">
    <citation type="submission" date="2020-09" db="EMBL/GenBank/DDBJ databases">
        <authorList>
            <person name="Yoon J.-W."/>
        </authorList>
    </citation>
    <scope>NUCLEOTIDE SEQUENCE</scope>
    <source>
        <strain evidence="2">KMU-158</strain>
    </source>
</reference>
<dbReference type="SUPFAM" id="SSF51735">
    <property type="entry name" value="NAD(P)-binding Rossmann-fold domains"/>
    <property type="match status" value="1"/>
</dbReference>
<dbReference type="Pfam" id="PF03435">
    <property type="entry name" value="Sacchrp_dh_NADP"/>
    <property type="match status" value="1"/>
</dbReference>
<keyword evidence="3" id="KW-1185">Reference proteome</keyword>
<organism evidence="2 3">
    <name type="scientific">Spongiibacter pelagi</name>
    <dbReference type="NCBI Taxonomy" id="2760804"/>
    <lineage>
        <taxon>Bacteria</taxon>
        <taxon>Pseudomonadati</taxon>
        <taxon>Pseudomonadota</taxon>
        <taxon>Gammaproteobacteria</taxon>
        <taxon>Cellvibrionales</taxon>
        <taxon>Spongiibacteraceae</taxon>
        <taxon>Spongiibacter</taxon>
    </lineage>
</organism>
<evidence type="ECO:0000259" key="1">
    <source>
        <dbReference type="Pfam" id="PF03435"/>
    </source>
</evidence>
<dbReference type="AlphaFoldDB" id="A0A927C4G9"/>
<accession>A0A927C4G9</accession>
<dbReference type="RefSeq" id="WP_190764901.1">
    <property type="nucleotide sequence ID" value="NZ_JACXLD010000004.1"/>
</dbReference>
<dbReference type="InterPro" id="IPR005097">
    <property type="entry name" value="Sacchrp_dh_NADP-bd"/>
</dbReference>
<protein>
    <submittedName>
        <fullName evidence="2">Saccharopine dehydrogenase NADP-binding domain-containing protein</fullName>
    </submittedName>
</protein>
<dbReference type="Gene3D" id="3.40.50.720">
    <property type="entry name" value="NAD(P)-binding Rossmann-like Domain"/>
    <property type="match status" value="1"/>
</dbReference>
<dbReference type="EMBL" id="JACXLD010000004">
    <property type="protein sequence ID" value="MBD2859270.1"/>
    <property type="molecule type" value="Genomic_DNA"/>
</dbReference>